<feature type="compositionally biased region" description="Polar residues" evidence="7">
    <location>
        <begin position="38"/>
        <end position="48"/>
    </location>
</feature>
<feature type="compositionally biased region" description="Polar residues" evidence="7">
    <location>
        <begin position="97"/>
        <end position="106"/>
    </location>
</feature>
<gene>
    <name evidence="11" type="ORF">PDE_09525</name>
</gene>
<feature type="domain" description="Chromatin assembly factor 1 subunit A dimerization" evidence="9">
    <location>
        <begin position="411"/>
        <end position="486"/>
    </location>
</feature>
<dbReference type="InterPro" id="IPR048800">
    <property type="entry name" value="Cac1-like_C"/>
</dbReference>
<dbReference type="HOGENOM" id="CLU_013392_0_0_1"/>
<dbReference type="AlphaFoldDB" id="S8A0C5"/>
<dbReference type="GO" id="GO:0006260">
    <property type="term" value="P:DNA replication"/>
    <property type="evidence" value="ECO:0007669"/>
    <property type="project" value="UniProtKB-KW"/>
</dbReference>
<evidence type="ECO:0000256" key="4">
    <source>
        <dbReference type="ARBA" id="ARBA00023186"/>
    </source>
</evidence>
<sequence length="667" mass="74975">MKSSMSLSPPPTQQSQPQQQQPLPISSSLIPRKRSLNDTHGSIESSPSGHKCVLVVSYDTENQENQDPAVTASTKETIHSREQEPIWGDAPRIQVVVENSTTTTAIMSGPKESTPACIPSVENGNSRQLGSGSPAKTDQASAPASKKRKLSPSSLDAKQQEKEARERQKLEEKAKKDEEKRIKAEEKKKREEEREEERRLKEEERKKREAEREEKRKAKDEEKAAKEAAKEEEKKRKEEEKLKKERAQPKLNSFFAKPSSPGPKIAPANESPILAKTPAVVAAESDESTAKPTRSDYERAFPEFYLHSHTTLAPLHRFERDPQALEHVRQAIDATLSTSDTSQPRKVSFRPSETFKYMPFRRRCGRPRPSVKDLLLRMQNAGDDLLMDLDPKDQHKAAEDAHKALRQVPMKVLKFGEDVRPPYQGTFTRQIDEVSARRLARNPYHRGLPHVNYDYDSEAEWEEPEEEGEDLDSENDEDESDDGDDDMAEFLDDEDDALLGGKRRLIVGDLEPNCSGICWAADGVTPEMKGYQIETISDTVRFPIDPFSTAYWEKPKPVDSTPAQARHALSSKSTLDVFRVTNSAAAPLPANAAQSIMGGGKAKKPFPPEQLGEFRAAVEASDLGKVGTIEILKKRFPKVPRNTLKATLDQYAVRVGQKETDKKWVWQ</sequence>
<dbReference type="GO" id="GO:0006334">
    <property type="term" value="P:nucleosome assembly"/>
    <property type="evidence" value="ECO:0007669"/>
    <property type="project" value="TreeGrafter"/>
</dbReference>
<feature type="region of interest" description="Disordered" evidence="7">
    <location>
        <begin position="1"/>
        <end position="271"/>
    </location>
</feature>
<evidence type="ECO:0000259" key="10">
    <source>
        <dbReference type="Pfam" id="PF21796"/>
    </source>
</evidence>
<dbReference type="EMBL" id="KB644415">
    <property type="protein sequence ID" value="EPS34561.1"/>
    <property type="molecule type" value="Genomic_DNA"/>
</dbReference>
<feature type="compositionally biased region" description="Basic and acidic residues" evidence="7">
    <location>
        <begin position="158"/>
        <end position="248"/>
    </location>
</feature>
<dbReference type="STRING" id="933388.S8A0C5"/>
<evidence type="ECO:0000313" key="11">
    <source>
        <dbReference type="EMBL" id="EPS34561.1"/>
    </source>
</evidence>
<dbReference type="Proteomes" id="UP000019376">
    <property type="component" value="Unassembled WGS sequence"/>
</dbReference>
<dbReference type="PANTHER" id="PTHR15272:SF0">
    <property type="entry name" value="CHROMATIN ASSEMBLY FACTOR 1 SUBUNIT A"/>
    <property type="match status" value="1"/>
</dbReference>
<evidence type="ECO:0000256" key="1">
    <source>
        <dbReference type="ARBA" id="ARBA00004123"/>
    </source>
</evidence>
<keyword evidence="3" id="KW-0227">DNA damage</keyword>
<feature type="compositionally biased region" description="Polar residues" evidence="7">
    <location>
        <begin position="59"/>
        <end position="75"/>
    </location>
</feature>
<keyword evidence="6" id="KW-0539">Nucleus</keyword>
<evidence type="ECO:0000256" key="7">
    <source>
        <dbReference type="SAM" id="MobiDB-lite"/>
    </source>
</evidence>
<dbReference type="GO" id="GO:0005634">
    <property type="term" value="C:nucleus"/>
    <property type="evidence" value="ECO:0007669"/>
    <property type="project" value="UniProtKB-SubCell"/>
</dbReference>
<dbReference type="Pfam" id="PF11600">
    <property type="entry name" value="CAF1A_acidic"/>
    <property type="match status" value="1"/>
</dbReference>
<proteinExistence type="predicted"/>
<dbReference type="PANTHER" id="PTHR15272">
    <property type="entry name" value="CHROMATIN ASSEMBLY FACTOR 1 SUBUNIT A CAF-1 SUBUNIT A"/>
    <property type="match status" value="1"/>
</dbReference>
<feature type="compositionally biased region" description="Acidic residues" evidence="7">
    <location>
        <begin position="455"/>
        <end position="489"/>
    </location>
</feature>
<evidence type="ECO:0000259" key="8">
    <source>
        <dbReference type="Pfam" id="PF11600"/>
    </source>
</evidence>
<evidence type="ECO:0000256" key="5">
    <source>
        <dbReference type="ARBA" id="ARBA00023204"/>
    </source>
</evidence>
<evidence type="ECO:0000256" key="3">
    <source>
        <dbReference type="ARBA" id="ARBA00022763"/>
    </source>
</evidence>
<feature type="domain" description="Chromatin assembly factor 1 p150 subunit acidic region" evidence="8">
    <location>
        <begin position="157"/>
        <end position="260"/>
    </location>
</feature>
<evidence type="ECO:0000313" key="12">
    <source>
        <dbReference type="Proteomes" id="UP000019376"/>
    </source>
</evidence>
<evidence type="ECO:0000259" key="9">
    <source>
        <dbReference type="Pfam" id="PF12253"/>
    </source>
</evidence>
<evidence type="ECO:0000256" key="2">
    <source>
        <dbReference type="ARBA" id="ARBA00022705"/>
    </source>
</evidence>
<feature type="region of interest" description="Disordered" evidence="7">
    <location>
        <begin position="449"/>
        <end position="489"/>
    </location>
</feature>
<evidence type="ECO:0008006" key="13">
    <source>
        <dbReference type="Google" id="ProtNLM"/>
    </source>
</evidence>
<comment type="subcellular location">
    <subcellularLocation>
        <location evidence="1">Nucleus</location>
    </subcellularLocation>
</comment>
<accession>S8A0C5</accession>
<keyword evidence="4" id="KW-0143">Chaperone</keyword>
<evidence type="ECO:0000256" key="6">
    <source>
        <dbReference type="ARBA" id="ARBA00023242"/>
    </source>
</evidence>
<keyword evidence="5" id="KW-0234">DNA repair</keyword>
<dbReference type="OrthoDB" id="79480at2759"/>
<feature type="compositionally biased region" description="Low complexity" evidence="7">
    <location>
        <begin position="1"/>
        <end position="30"/>
    </location>
</feature>
<name>S8A0C5_PENO1</name>
<organism evidence="11 12">
    <name type="scientific">Penicillium oxalicum (strain 114-2 / CGMCC 5302)</name>
    <name type="common">Penicillium decumbens</name>
    <dbReference type="NCBI Taxonomy" id="933388"/>
    <lineage>
        <taxon>Eukaryota</taxon>
        <taxon>Fungi</taxon>
        <taxon>Dikarya</taxon>
        <taxon>Ascomycota</taxon>
        <taxon>Pezizomycotina</taxon>
        <taxon>Eurotiomycetes</taxon>
        <taxon>Eurotiomycetidae</taxon>
        <taxon>Eurotiales</taxon>
        <taxon>Aspergillaceae</taxon>
        <taxon>Penicillium</taxon>
    </lineage>
</organism>
<feature type="compositionally biased region" description="Polar residues" evidence="7">
    <location>
        <begin position="122"/>
        <end position="142"/>
    </location>
</feature>
<protein>
    <recommendedName>
        <fullName evidence="13">Chromatin assembly factor 1 subunit A</fullName>
    </recommendedName>
</protein>
<reference evidence="11 12" key="1">
    <citation type="journal article" date="2013" name="PLoS ONE">
        <title>Genomic and secretomic analyses reveal unique features of the lignocellulolytic enzyme system of Penicillium decumbens.</title>
        <authorList>
            <person name="Liu G."/>
            <person name="Zhang L."/>
            <person name="Wei X."/>
            <person name="Zou G."/>
            <person name="Qin Y."/>
            <person name="Ma L."/>
            <person name="Li J."/>
            <person name="Zheng H."/>
            <person name="Wang S."/>
            <person name="Wang C."/>
            <person name="Xun L."/>
            <person name="Zhao G.-P."/>
            <person name="Zhou Z."/>
            <person name="Qu Y."/>
        </authorList>
    </citation>
    <scope>NUCLEOTIDE SEQUENCE [LARGE SCALE GENOMIC DNA]</scope>
    <source>
        <strain evidence="12">114-2 / CGMCC 5302</strain>
    </source>
</reference>
<dbReference type="eggNOG" id="KOG4363">
    <property type="taxonomic scope" value="Eukaryota"/>
</dbReference>
<keyword evidence="2" id="KW-0235">DNA replication</keyword>
<dbReference type="PhylomeDB" id="S8A0C5"/>
<dbReference type="InterPro" id="IPR021644">
    <property type="entry name" value="CAF-1_p150_acidic"/>
</dbReference>
<feature type="domain" description="Chromatin assembly factor 1 subunit Cac1-like C-terminal" evidence="10">
    <location>
        <begin position="611"/>
        <end position="665"/>
    </location>
</feature>
<dbReference type="GO" id="GO:0006281">
    <property type="term" value="P:DNA repair"/>
    <property type="evidence" value="ECO:0007669"/>
    <property type="project" value="UniProtKB-KW"/>
</dbReference>
<dbReference type="Pfam" id="PF12253">
    <property type="entry name" value="CAF1A_dimeriz"/>
    <property type="match status" value="1"/>
</dbReference>
<dbReference type="Pfam" id="PF21796">
    <property type="entry name" value="Cac1_C"/>
    <property type="match status" value="1"/>
</dbReference>
<dbReference type="InterPro" id="IPR022043">
    <property type="entry name" value="CAF1A_DD"/>
</dbReference>
<dbReference type="GO" id="GO:0033186">
    <property type="term" value="C:CAF-1 complex"/>
    <property type="evidence" value="ECO:0007669"/>
    <property type="project" value="TreeGrafter"/>
</dbReference>
<keyword evidence="12" id="KW-1185">Reference proteome</keyword>